<evidence type="ECO:0000313" key="2">
    <source>
        <dbReference type="EMBL" id="CAK8673602.1"/>
    </source>
</evidence>
<accession>A0ABP0F1K8</accession>
<protein>
    <submittedName>
        <fullName evidence="2">Uncharacterized protein</fullName>
    </submittedName>
</protein>
<dbReference type="Proteomes" id="UP001642483">
    <property type="component" value="Unassembled WGS sequence"/>
</dbReference>
<keyword evidence="1" id="KW-0732">Signal</keyword>
<reference evidence="2 3" key="1">
    <citation type="submission" date="2024-02" db="EMBL/GenBank/DDBJ databases">
        <authorList>
            <person name="Daric V."/>
            <person name="Darras S."/>
        </authorList>
    </citation>
    <scope>NUCLEOTIDE SEQUENCE [LARGE SCALE GENOMIC DNA]</scope>
</reference>
<feature type="chain" id="PRO_5046573995" evidence="1">
    <location>
        <begin position="30"/>
        <end position="126"/>
    </location>
</feature>
<comment type="caution">
    <text evidence="2">The sequence shown here is derived from an EMBL/GenBank/DDBJ whole genome shotgun (WGS) entry which is preliminary data.</text>
</comment>
<evidence type="ECO:0000256" key="1">
    <source>
        <dbReference type="SAM" id="SignalP"/>
    </source>
</evidence>
<keyword evidence="3" id="KW-1185">Reference proteome</keyword>
<organism evidence="2 3">
    <name type="scientific">Clavelina lepadiformis</name>
    <name type="common">Light-bulb sea squirt</name>
    <name type="synonym">Ascidia lepadiformis</name>
    <dbReference type="NCBI Taxonomy" id="159417"/>
    <lineage>
        <taxon>Eukaryota</taxon>
        <taxon>Metazoa</taxon>
        <taxon>Chordata</taxon>
        <taxon>Tunicata</taxon>
        <taxon>Ascidiacea</taxon>
        <taxon>Aplousobranchia</taxon>
        <taxon>Clavelinidae</taxon>
        <taxon>Clavelina</taxon>
    </lineage>
</organism>
<sequence>MAILMKTKATSKCLLIILAVCFAVNFVESASLKRNQIVGQSQGNEKLAQDVSGSGQFLRRVRRYSTTDFNDKMWGKKDKAALEQLLSSFFDETPNKTNFKKCINKVLKRGRNSRTKWDRVILRCLN</sequence>
<dbReference type="EMBL" id="CAWYQH010000002">
    <property type="protein sequence ID" value="CAK8673602.1"/>
    <property type="molecule type" value="Genomic_DNA"/>
</dbReference>
<evidence type="ECO:0000313" key="3">
    <source>
        <dbReference type="Proteomes" id="UP001642483"/>
    </source>
</evidence>
<proteinExistence type="predicted"/>
<feature type="signal peptide" evidence="1">
    <location>
        <begin position="1"/>
        <end position="29"/>
    </location>
</feature>
<gene>
    <name evidence="2" type="ORF">CVLEPA_LOCUS3375</name>
</gene>
<name>A0ABP0F1K8_CLALP</name>